<evidence type="ECO:0000313" key="1">
    <source>
        <dbReference type="EMBL" id="TQE06824.1"/>
    </source>
</evidence>
<accession>A0A540N6Z1</accession>
<sequence length="97" mass="11242">MNELKSLIPKPSEKISVKNYVQRKKTSQEESIIVAKKDSEKGLSFVTQEEVIAMLKNELHRSSEDWKYVPESPYPVSLLHIPCPKNYETSNFVLFNE</sequence>
<protein>
    <submittedName>
        <fullName evidence="1">Uncharacterized protein</fullName>
    </submittedName>
</protein>
<dbReference type="AlphaFoldDB" id="A0A540N6Z1"/>
<proteinExistence type="predicted"/>
<dbReference type="EMBL" id="VIEB01000096">
    <property type="protein sequence ID" value="TQE06824.1"/>
    <property type="molecule type" value="Genomic_DNA"/>
</dbReference>
<evidence type="ECO:0000313" key="2">
    <source>
        <dbReference type="Proteomes" id="UP000315295"/>
    </source>
</evidence>
<reference evidence="1 2" key="1">
    <citation type="journal article" date="2019" name="G3 (Bethesda)">
        <title>Sequencing of a Wild Apple (Malus baccata) Genome Unravels the Differences Between Cultivated and Wild Apple Species Regarding Disease Resistance and Cold Tolerance.</title>
        <authorList>
            <person name="Chen X."/>
        </authorList>
    </citation>
    <scope>NUCLEOTIDE SEQUENCE [LARGE SCALE GENOMIC DNA]</scope>
    <source>
        <strain evidence="2">cv. Shandingzi</strain>
        <tissue evidence="1">Leaves</tissue>
    </source>
</reference>
<comment type="caution">
    <text evidence="1">The sequence shown here is derived from an EMBL/GenBank/DDBJ whole genome shotgun (WGS) entry which is preliminary data.</text>
</comment>
<name>A0A540N6Z1_MALBA</name>
<keyword evidence="2" id="KW-1185">Reference proteome</keyword>
<organism evidence="1 2">
    <name type="scientific">Malus baccata</name>
    <name type="common">Siberian crab apple</name>
    <name type="synonym">Pyrus baccata</name>
    <dbReference type="NCBI Taxonomy" id="106549"/>
    <lineage>
        <taxon>Eukaryota</taxon>
        <taxon>Viridiplantae</taxon>
        <taxon>Streptophyta</taxon>
        <taxon>Embryophyta</taxon>
        <taxon>Tracheophyta</taxon>
        <taxon>Spermatophyta</taxon>
        <taxon>Magnoliopsida</taxon>
        <taxon>eudicotyledons</taxon>
        <taxon>Gunneridae</taxon>
        <taxon>Pentapetalae</taxon>
        <taxon>rosids</taxon>
        <taxon>fabids</taxon>
        <taxon>Rosales</taxon>
        <taxon>Rosaceae</taxon>
        <taxon>Amygdaloideae</taxon>
        <taxon>Maleae</taxon>
        <taxon>Malus</taxon>
    </lineage>
</organism>
<gene>
    <name evidence="1" type="ORF">C1H46_007541</name>
</gene>
<dbReference type="Proteomes" id="UP000315295">
    <property type="component" value="Unassembled WGS sequence"/>
</dbReference>